<dbReference type="PANTHER" id="PTHR24365">
    <property type="entry name" value="TOLL-LIKE RECEPTOR"/>
    <property type="match status" value="1"/>
</dbReference>
<dbReference type="PROSITE" id="PS50104">
    <property type="entry name" value="TIR"/>
    <property type="match status" value="1"/>
</dbReference>
<evidence type="ECO:0000256" key="8">
    <source>
        <dbReference type="ARBA" id="ARBA00023136"/>
    </source>
</evidence>
<feature type="domain" description="TIR" evidence="12">
    <location>
        <begin position="711"/>
        <end position="850"/>
    </location>
</feature>
<organism evidence="13 14">
    <name type="scientific">Mytilus galloprovincialis</name>
    <name type="common">Mediterranean mussel</name>
    <dbReference type="NCBI Taxonomy" id="29158"/>
    <lineage>
        <taxon>Eukaryota</taxon>
        <taxon>Metazoa</taxon>
        <taxon>Spiralia</taxon>
        <taxon>Lophotrochozoa</taxon>
        <taxon>Mollusca</taxon>
        <taxon>Bivalvia</taxon>
        <taxon>Autobranchia</taxon>
        <taxon>Pteriomorphia</taxon>
        <taxon>Mytilida</taxon>
        <taxon>Mytiloidea</taxon>
        <taxon>Mytilidae</taxon>
        <taxon>Mytilinae</taxon>
        <taxon>Mytilus</taxon>
    </lineage>
</organism>
<keyword evidence="4 11" id="KW-0812">Transmembrane</keyword>
<evidence type="ECO:0000313" key="13">
    <source>
        <dbReference type="EMBL" id="VDI00028.1"/>
    </source>
</evidence>
<evidence type="ECO:0000313" key="14">
    <source>
        <dbReference type="Proteomes" id="UP000596742"/>
    </source>
</evidence>
<dbReference type="AlphaFoldDB" id="A0A8B6C558"/>
<dbReference type="InterPro" id="IPR032675">
    <property type="entry name" value="LRR_dom_sf"/>
</dbReference>
<keyword evidence="5" id="KW-0732">Signal</keyword>
<evidence type="ECO:0000256" key="5">
    <source>
        <dbReference type="ARBA" id="ARBA00022729"/>
    </source>
</evidence>
<dbReference type="GO" id="GO:0005886">
    <property type="term" value="C:plasma membrane"/>
    <property type="evidence" value="ECO:0007669"/>
    <property type="project" value="TreeGrafter"/>
</dbReference>
<comment type="caution">
    <text evidence="13">The sequence shown here is derived from an EMBL/GenBank/DDBJ whole genome shotgun (WGS) entry which is preliminary data.</text>
</comment>
<keyword evidence="7 11" id="KW-1133">Transmembrane helix</keyword>
<feature type="transmembrane region" description="Helical" evidence="11">
    <location>
        <begin position="658"/>
        <end position="681"/>
    </location>
</feature>
<keyword evidence="10" id="KW-0325">Glycoprotein</keyword>
<dbReference type="GO" id="GO:0006955">
    <property type="term" value="P:immune response"/>
    <property type="evidence" value="ECO:0007669"/>
    <property type="project" value="InterPro"/>
</dbReference>
<dbReference type="PROSITE" id="PS51450">
    <property type="entry name" value="LRR"/>
    <property type="match status" value="1"/>
</dbReference>
<evidence type="ECO:0000256" key="9">
    <source>
        <dbReference type="ARBA" id="ARBA00023170"/>
    </source>
</evidence>
<dbReference type="Proteomes" id="UP000596742">
    <property type="component" value="Unassembled WGS sequence"/>
</dbReference>
<dbReference type="EMBL" id="UYJE01001196">
    <property type="protein sequence ID" value="VDI00028.1"/>
    <property type="molecule type" value="Genomic_DNA"/>
</dbReference>
<evidence type="ECO:0000256" key="2">
    <source>
        <dbReference type="ARBA" id="ARBA00009634"/>
    </source>
</evidence>
<keyword evidence="9" id="KW-0675">Receptor</keyword>
<dbReference type="Gene3D" id="3.80.10.10">
    <property type="entry name" value="Ribonuclease Inhibitor"/>
    <property type="match status" value="3"/>
</dbReference>
<dbReference type="PIRSF" id="PIRSF037595">
    <property type="entry name" value="Toll-like_receptor"/>
    <property type="match status" value="1"/>
</dbReference>
<sequence>MPQGLLFPRSLTHLNISSNLIKTFGKNPFENIPFLEKLDLYDNKLKYNGLIFYTGLFEHLRKLKYLNIGFNGYGTTSPMYPDETFCDLTSLQTLKIDCLAGASFGKGFKYLTKLRFLKVFNVGLEGYSSDFFENVFQITSLDLSCPFTLPYDNENGCFFRWIEAGAISKLENLKYLDISNNLKLGFCGLKNITYDLTKTNIKVLIAKKITCPYGYSTVLFTEDIKPLGKTQIREIYIDQNRLEILEEYAASHLPKSLRLLSLNYNRLRLDKYKHGIFNLTGIHSLFLNYQDEQSMNDFSHWWVCYDLKETLECLSRRVNAQRYSDTKQSNMDKNEVTFLEEMNLSYAIHKPINIDPEMRFSHHRDKSRINAPKYIMDNTLEKSSQFIENHRRIQYWPYPFPRPQNCIFGFDLFYKTIVSPNLKIVEFKHSGLGDTVVPQFVNINTLEEVYLNGNNFKYLLGPVCNVSKVKILDLSGNLFVNISSYFFFGFSGLEKLNIEDNILSKVVMKFDNGELFSSQSKLKLLNISSNRLFELPEKLLQHTVNLQVLDLSHNLLTDWNLTILYLRKLKLLDLSFNQINLLTKNGMRKLEQGKNLHVNMLNNRFQCNCESLQFFSWMNKNKRIFKFYNNYTCQNITGDKISLEDAKIDLAKSCSSKIGLIFIVAACIILSIGIIIGSLIYRYRWYIRYWYYLTKRRYFKGYERLHNKPKYAFDAFVSYAEEDRMFVFQTLVNGLENGKGKKLCIHHRNFIPGCNISDNITNAIHESEKIVCLITQKFLESEWCNYELNIARVEGMWARGGENMIIIVVMENISKKDLPIQIIELITHQTYIDYTECTDTEIFIDLLTAAIEH</sequence>
<protein>
    <recommendedName>
        <fullName evidence="12">TIR domain-containing protein</fullName>
    </recommendedName>
</protein>
<dbReference type="Gene3D" id="3.40.50.10140">
    <property type="entry name" value="Toll/interleukin-1 receptor homology (TIR) domain"/>
    <property type="match status" value="1"/>
</dbReference>
<dbReference type="SUPFAM" id="SSF52200">
    <property type="entry name" value="Toll/Interleukin receptor TIR domain"/>
    <property type="match status" value="1"/>
</dbReference>
<dbReference type="InterPro" id="IPR017241">
    <property type="entry name" value="Toll-like_receptor"/>
</dbReference>
<dbReference type="InterPro" id="IPR000157">
    <property type="entry name" value="TIR_dom"/>
</dbReference>
<comment type="similarity">
    <text evidence="2">Belongs to the Toll-like receptor family.</text>
</comment>
<dbReference type="SMART" id="SM00369">
    <property type="entry name" value="LRR_TYP"/>
    <property type="match status" value="4"/>
</dbReference>
<proteinExistence type="inferred from homology"/>
<dbReference type="PANTHER" id="PTHR24365:SF541">
    <property type="entry name" value="PROTEIN TOLL-RELATED"/>
    <property type="match status" value="1"/>
</dbReference>
<gene>
    <name evidence="13" type="ORF">MGAL_10B011571</name>
</gene>
<dbReference type="SMART" id="SM00255">
    <property type="entry name" value="TIR"/>
    <property type="match status" value="1"/>
</dbReference>
<dbReference type="SUPFAM" id="SSF52047">
    <property type="entry name" value="RNI-like"/>
    <property type="match status" value="1"/>
</dbReference>
<evidence type="ECO:0000256" key="6">
    <source>
        <dbReference type="ARBA" id="ARBA00022737"/>
    </source>
</evidence>
<evidence type="ECO:0000256" key="3">
    <source>
        <dbReference type="ARBA" id="ARBA00022614"/>
    </source>
</evidence>
<dbReference type="SUPFAM" id="SSF52058">
    <property type="entry name" value="L domain-like"/>
    <property type="match status" value="1"/>
</dbReference>
<keyword evidence="6" id="KW-0677">Repeat</keyword>
<keyword evidence="3" id="KW-0433">Leucine-rich repeat</keyword>
<keyword evidence="8 11" id="KW-0472">Membrane</keyword>
<evidence type="ECO:0000256" key="1">
    <source>
        <dbReference type="ARBA" id="ARBA00004479"/>
    </source>
</evidence>
<dbReference type="InterPro" id="IPR035897">
    <property type="entry name" value="Toll_tir_struct_dom_sf"/>
</dbReference>
<dbReference type="InterPro" id="IPR003591">
    <property type="entry name" value="Leu-rich_rpt_typical-subtyp"/>
</dbReference>
<reference evidence="13" key="1">
    <citation type="submission" date="2018-11" db="EMBL/GenBank/DDBJ databases">
        <authorList>
            <person name="Alioto T."/>
            <person name="Alioto T."/>
        </authorList>
    </citation>
    <scope>NUCLEOTIDE SEQUENCE</scope>
</reference>
<dbReference type="GO" id="GO:0004888">
    <property type="term" value="F:transmembrane signaling receptor activity"/>
    <property type="evidence" value="ECO:0007669"/>
    <property type="project" value="InterPro"/>
</dbReference>
<comment type="subcellular location">
    <subcellularLocation>
        <location evidence="1">Membrane</location>
        <topology evidence="1">Single-pass type I membrane protein</topology>
    </subcellularLocation>
</comment>
<evidence type="ECO:0000259" key="12">
    <source>
        <dbReference type="PROSITE" id="PS50104"/>
    </source>
</evidence>
<dbReference type="OrthoDB" id="6126618at2759"/>
<dbReference type="GO" id="GO:0002224">
    <property type="term" value="P:toll-like receptor signaling pathway"/>
    <property type="evidence" value="ECO:0007669"/>
    <property type="project" value="InterPro"/>
</dbReference>
<evidence type="ECO:0000256" key="7">
    <source>
        <dbReference type="ARBA" id="ARBA00022989"/>
    </source>
</evidence>
<dbReference type="Pfam" id="PF13676">
    <property type="entry name" value="TIR_2"/>
    <property type="match status" value="1"/>
</dbReference>
<keyword evidence="14" id="KW-1185">Reference proteome</keyword>
<evidence type="ECO:0000256" key="11">
    <source>
        <dbReference type="SAM" id="Phobius"/>
    </source>
</evidence>
<name>A0A8B6C558_MYTGA</name>
<dbReference type="Pfam" id="PF13855">
    <property type="entry name" value="LRR_8"/>
    <property type="match status" value="1"/>
</dbReference>
<evidence type="ECO:0000256" key="4">
    <source>
        <dbReference type="ARBA" id="ARBA00022692"/>
    </source>
</evidence>
<accession>A0A8B6C558</accession>
<dbReference type="InterPro" id="IPR001611">
    <property type="entry name" value="Leu-rich_rpt"/>
</dbReference>
<evidence type="ECO:0000256" key="10">
    <source>
        <dbReference type="ARBA" id="ARBA00023180"/>
    </source>
</evidence>